<feature type="region of interest" description="Disordered" evidence="8">
    <location>
        <begin position="1"/>
        <end position="23"/>
    </location>
</feature>
<keyword evidence="6" id="KW-0805">Transcription regulation</keyword>
<sequence>MAISNIYESGFDEDVQTDKTTSGCPECGGRVETNAVETVCEECGLVIDEHAIDHGGEPVYDDEDERTGAPLTASRHDRGLSTTIGRKTDAAGNALSISKRRQLGRLPREQRRGRFRSKAERNLGHGLGEVQRVVSVLELSETHREQACRLFRSAQNEDLLRGRSIEAMAAASVYAACRCTGHPLPQGDVVKAARVEKGRVLNAYSVLNEEFGLPAQPMRPRAFLARFSSNLDLPGRIRRRAESLAERAQERGVVGGASPAGFAAACLYVAAGEADWRLTQSRVAETAGVSTNTVRSHRATLTEHVV</sequence>
<feature type="region of interest" description="Disordered" evidence="8">
    <location>
        <begin position="54"/>
        <end position="76"/>
    </location>
</feature>
<dbReference type="GO" id="GO:0017025">
    <property type="term" value="F:TBP-class protein binding"/>
    <property type="evidence" value="ECO:0007669"/>
    <property type="project" value="InterPro"/>
</dbReference>
<proteinExistence type="inferred from homology"/>
<dbReference type="Pfam" id="PF00382">
    <property type="entry name" value="TFIIB"/>
    <property type="match status" value="2"/>
</dbReference>
<comment type="similarity">
    <text evidence="1">Belongs to the TFIIB family.</text>
</comment>
<reference evidence="10 11" key="1">
    <citation type="journal article" date="2019" name="Int. J. Syst. Evol. Microbiol.">
        <title>The Global Catalogue of Microorganisms (GCM) 10K type strain sequencing project: providing services to taxonomists for standard genome sequencing and annotation.</title>
        <authorList>
            <consortium name="The Broad Institute Genomics Platform"/>
            <consortium name="The Broad Institute Genome Sequencing Center for Infectious Disease"/>
            <person name="Wu L."/>
            <person name="Ma J."/>
        </authorList>
    </citation>
    <scope>NUCLEOTIDE SEQUENCE [LARGE SCALE GENOMIC DNA]</scope>
    <source>
        <strain evidence="10 11">JCM 16330</strain>
    </source>
</reference>
<dbReference type="PRINTS" id="PR00685">
    <property type="entry name" value="TIFACTORIIB"/>
</dbReference>
<dbReference type="Proteomes" id="UP001500837">
    <property type="component" value="Unassembled WGS sequence"/>
</dbReference>
<evidence type="ECO:0000256" key="8">
    <source>
        <dbReference type="SAM" id="MobiDB-lite"/>
    </source>
</evidence>
<keyword evidence="5" id="KW-0862">Zinc</keyword>
<evidence type="ECO:0000259" key="9">
    <source>
        <dbReference type="SMART" id="SM00385"/>
    </source>
</evidence>
<keyword evidence="4" id="KW-0863">Zinc-finger</keyword>
<accession>A0AAV3S662</accession>
<dbReference type="AlphaFoldDB" id="A0AAV3S662"/>
<evidence type="ECO:0000313" key="11">
    <source>
        <dbReference type="Proteomes" id="UP001500837"/>
    </source>
</evidence>
<dbReference type="InterPro" id="IPR036915">
    <property type="entry name" value="Cyclin-like_sf"/>
</dbReference>
<keyword evidence="3" id="KW-0677">Repeat</keyword>
<evidence type="ECO:0000256" key="1">
    <source>
        <dbReference type="ARBA" id="ARBA00010857"/>
    </source>
</evidence>
<dbReference type="SUPFAM" id="SSF57783">
    <property type="entry name" value="Zinc beta-ribbon"/>
    <property type="match status" value="1"/>
</dbReference>
<dbReference type="InterPro" id="IPR013137">
    <property type="entry name" value="Znf_TFIIB"/>
</dbReference>
<evidence type="ECO:0000256" key="6">
    <source>
        <dbReference type="ARBA" id="ARBA00023015"/>
    </source>
</evidence>
<dbReference type="Pfam" id="PF08271">
    <property type="entry name" value="Zn_Ribbon_TF"/>
    <property type="match status" value="1"/>
</dbReference>
<dbReference type="SUPFAM" id="SSF47954">
    <property type="entry name" value="Cyclin-like"/>
    <property type="match status" value="2"/>
</dbReference>
<dbReference type="PROSITE" id="PS00782">
    <property type="entry name" value="TFIIB"/>
    <property type="match status" value="1"/>
</dbReference>
<feature type="domain" description="Cyclin-like" evidence="9">
    <location>
        <begin position="128"/>
        <end position="209"/>
    </location>
</feature>
<dbReference type="Gene3D" id="1.10.472.170">
    <property type="match status" value="1"/>
</dbReference>
<evidence type="ECO:0000313" key="10">
    <source>
        <dbReference type="EMBL" id="GAA0296799.1"/>
    </source>
</evidence>
<dbReference type="GO" id="GO:0097550">
    <property type="term" value="C:transcription preinitiation complex"/>
    <property type="evidence" value="ECO:0007669"/>
    <property type="project" value="TreeGrafter"/>
</dbReference>
<keyword evidence="11" id="KW-1185">Reference proteome</keyword>
<evidence type="ECO:0000256" key="3">
    <source>
        <dbReference type="ARBA" id="ARBA00022737"/>
    </source>
</evidence>
<evidence type="ECO:0000256" key="2">
    <source>
        <dbReference type="ARBA" id="ARBA00013932"/>
    </source>
</evidence>
<dbReference type="GO" id="GO:0008270">
    <property type="term" value="F:zinc ion binding"/>
    <property type="evidence" value="ECO:0007669"/>
    <property type="project" value="UniProtKB-KW"/>
</dbReference>
<gene>
    <name evidence="10" type="ORF">GCM10009066_09000</name>
</gene>
<dbReference type="SMART" id="SM00385">
    <property type="entry name" value="CYCLIN"/>
    <property type="match status" value="2"/>
</dbReference>
<dbReference type="PANTHER" id="PTHR11618:SF13">
    <property type="entry name" value="TRANSCRIPTION INITIATION FACTOR IIB"/>
    <property type="match status" value="1"/>
</dbReference>
<evidence type="ECO:0000256" key="7">
    <source>
        <dbReference type="ARBA" id="ARBA00023163"/>
    </source>
</evidence>
<dbReference type="GO" id="GO:0070897">
    <property type="term" value="P:transcription preinitiation complex assembly"/>
    <property type="evidence" value="ECO:0007669"/>
    <property type="project" value="InterPro"/>
</dbReference>
<comment type="caution">
    <text evidence="10">The sequence shown here is derived from an EMBL/GenBank/DDBJ whole genome shotgun (WGS) entry which is preliminary data.</text>
</comment>
<feature type="domain" description="Cyclin-like" evidence="9">
    <location>
        <begin position="222"/>
        <end position="303"/>
    </location>
</feature>
<organism evidence="10 11">
    <name type="scientific">Halarchaeum salinum</name>
    <dbReference type="NCBI Taxonomy" id="489912"/>
    <lineage>
        <taxon>Archaea</taxon>
        <taxon>Methanobacteriati</taxon>
        <taxon>Methanobacteriota</taxon>
        <taxon>Stenosarchaea group</taxon>
        <taxon>Halobacteria</taxon>
        <taxon>Halobacteriales</taxon>
        <taxon>Halobacteriaceae</taxon>
    </lineage>
</organism>
<dbReference type="InterPro" id="IPR023486">
    <property type="entry name" value="TFIIB_CS"/>
</dbReference>
<protein>
    <recommendedName>
        <fullName evidence="2">Transcription initiation factor IIB</fullName>
    </recommendedName>
</protein>
<evidence type="ECO:0000256" key="4">
    <source>
        <dbReference type="ARBA" id="ARBA00022771"/>
    </source>
</evidence>
<dbReference type="Gene3D" id="1.10.472.10">
    <property type="entry name" value="Cyclin-like"/>
    <property type="match status" value="1"/>
</dbReference>
<evidence type="ECO:0000256" key="5">
    <source>
        <dbReference type="ARBA" id="ARBA00022833"/>
    </source>
</evidence>
<dbReference type="EMBL" id="BAAABL010000037">
    <property type="protein sequence ID" value="GAA0296799.1"/>
    <property type="molecule type" value="Genomic_DNA"/>
</dbReference>
<keyword evidence="4" id="KW-0479">Metal-binding</keyword>
<dbReference type="InterPro" id="IPR000812">
    <property type="entry name" value="TFIIB"/>
</dbReference>
<dbReference type="InterPro" id="IPR013763">
    <property type="entry name" value="Cyclin-like_dom"/>
</dbReference>
<dbReference type="PANTHER" id="PTHR11618">
    <property type="entry name" value="TRANSCRIPTION INITIATION FACTOR IIB-RELATED"/>
    <property type="match status" value="1"/>
</dbReference>
<name>A0AAV3S662_9EURY</name>
<dbReference type="InterPro" id="IPR013150">
    <property type="entry name" value="TFIIB_cyclin"/>
</dbReference>
<dbReference type="RefSeq" id="WP_211313367.1">
    <property type="nucleotide sequence ID" value="NZ_BAAABL010000037.1"/>
</dbReference>
<keyword evidence="7" id="KW-0804">Transcription</keyword>